<dbReference type="InterPro" id="IPR036388">
    <property type="entry name" value="WH-like_DNA-bd_sf"/>
</dbReference>
<evidence type="ECO:0000313" key="1">
    <source>
        <dbReference type="EMBL" id="VEJ35821.1"/>
    </source>
</evidence>
<dbReference type="RefSeq" id="WP_164715233.1">
    <property type="nucleotide sequence ID" value="NZ_LR134523.1"/>
</dbReference>
<dbReference type="AlphaFoldDB" id="A0A448V1Y5"/>
<protein>
    <recommendedName>
        <fullName evidence="3">DUF4364 domain-containing protein</fullName>
    </recommendedName>
</protein>
<dbReference type="KEGG" id="piv:NCTC13079_01004"/>
<accession>A0A448V1Y5</accession>
<dbReference type="EMBL" id="LR134523">
    <property type="protein sequence ID" value="VEJ35821.1"/>
    <property type="molecule type" value="Genomic_DNA"/>
</dbReference>
<dbReference type="Proteomes" id="UP000269544">
    <property type="component" value="Chromosome"/>
</dbReference>
<evidence type="ECO:0008006" key="3">
    <source>
        <dbReference type="Google" id="ProtNLM"/>
    </source>
</evidence>
<name>A0A448V1Y5_9FIRM</name>
<dbReference type="InterPro" id="IPR025374">
    <property type="entry name" value="DUF4364"/>
</dbReference>
<dbReference type="Pfam" id="PF14277">
    <property type="entry name" value="DUF4364"/>
    <property type="match status" value="1"/>
</dbReference>
<sequence>MNRENLRNLASDKLYILAYIMRRPAPVERTALTADILREGRINYFFLCQYIAELSESGLLAESQGLLYLTEEGERILTMFSQNLDAEDLAQIEKPRIAYDLREENGYVTVSKTEDGALKIALTLPESEFYAQSAGVSEEILIEAVLATIEKADS</sequence>
<gene>
    <name evidence="1" type="ORF">NCTC13079_01004</name>
</gene>
<dbReference type="Gene3D" id="1.10.10.10">
    <property type="entry name" value="Winged helix-like DNA-binding domain superfamily/Winged helix DNA-binding domain"/>
    <property type="match status" value="1"/>
</dbReference>
<organism evidence="1 2">
    <name type="scientific">Aedoeadaptatus ivorii</name>
    <dbReference type="NCBI Taxonomy" id="54006"/>
    <lineage>
        <taxon>Bacteria</taxon>
        <taxon>Bacillati</taxon>
        <taxon>Bacillota</taxon>
        <taxon>Tissierellia</taxon>
        <taxon>Tissierellales</taxon>
        <taxon>Peptoniphilaceae</taxon>
        <taxon>Aedoeadaptatus</taxon>
    </lineage>
</organism>
<reference evidence="1 2" key="1">
    <citation type="submission" date="2018-12" db="EMBL/GenBank/DDBJ databases">
        <authorList>
            <consortium name="Pathogen Informatics"/>
        </authorList>
    </citation>
    <scope>NUCLEOTIDE SEQUENCE [LARGE SCALE GENOMIC DNA]</scope>
    <source>
        <strain evidence="1 2">NCTC13079</strain>
    </source>
</reference>
<keyword evidence="2" id="KW-1185">Reference proteome</keyword>
<evidence type="ECO:0000313" key="2">
    <source>
        <dbReference type="Proteomes" id="UP000269544"/>
    </source>
</evidence>
<proteinExistence type="predicted"/>